<sequence length="320" mass="36004">MSGIPNHSNRIVPRTHGLKETGSCFDTTEVPPPRRKHHDESAQDPDLVRAFSLSKPIRKETTDQFLRKGTGYGGLADSERTHKRDELVPISPRKEKHQPGAFKERYNPPDTSFRKFYERGDLPIQIDHGGVKNLVAWKVNITKLDFHHYLPIFFDGLREIEEPYAFLSEQVGLCVFSQHGQGIKDMMVNASSKVLPVIPQLIIPIKNALNTRRGGIIVKTLHILQLMVTCDKKPGADGLNAPGLIGQALVPYYRQILPILNIFIRKNDNLGDGIDYAQRKQENLGDLIQQTLETFESNGGDDAFINIKYLVPTYQSVCVG</sequence>
<dbReference type="GO" id="GO:0030544">
    <property type="term" value="F:Hsp70 protein binding"/>
    <property type="evidence" value="ECO:0007669"/>
    <property type="project" value="TreeGrafter"/>
</dbReference>
<proteinExistence type="predicted"/>
<dbReference type="VEuPathDB" id="FungiDB:H257_16959"/>
<evidence type="ECO:0000313" key="2">
    <source>
        <dbReference type="EMBL" id="KAF0738706.1"/>
    </source>
</evidence>
<dbReference type="PANTHER" id="PTHR21207:SF2">
    <property type="entry name" value="PARKIN COREGULATED GENE PROTEIN"/>
    <property type="match status" value="1"/>
</dbReference>
<reference evidence="2 3" key="1">
    <citation type="submission" date="2019-06" db="EMBL/GenBank/DDBJ databases">
        <title>Genomics analysis of Aphanomyces spp. identifies a new class of oomycete effector associated with host adaptation.</title>
        <authorList>
            <person name="Gaulin E."/>
        </authorList>
    </citation>
    <scope>NUCLEOTIDE SEQUENCE [LARGE SCALE GENOMIC DNA]</scope>
    <source>
        <strain evidence="2 3">E</strain>
    </source>
</reference>
<protein>
    <submittedName>
        <fullName evidence="2">Uncharacterized protein</fullName>
    </submittedName>
</protein>
<dbReference type="GO" id="GO:0051879">
    <property type="term" value="F:Hsp90 protein binding"/>
    <property type="evidence" value="ECO:0007669"/>
    <property type="project" value="TreeGrafter"/>
</dbReference>
<gene>
    <name evidence="2" type="ORF">AaE_008844</name>
</gene>
<organism evidence="2 3">
    <name type="scientific">Aphanomyces astaci</name>
    <name type="common">Crayfish plague agent</name>
    <dbReference type="NCBI Taxonomy" id="112090"/>
    <lineage>
        <taxon>Eukaryota</taxon>
        <taxon>Sar</taxon>
        <taxon>Stramenopiles</taxon>
        <taxon>Oomycota</taxon>
        <taxon>Saprolegniomycetes</taxon>
        <taxon>Saprolegniales</taxon>
        <taxon>Verrucalvaceae</taxon>
        <taxon>Aphanomyces</taxon>
    </lineage>
</organism>
<dbReference type="Proteomes" id="UP000469452">
    <property type="component" value="Unassembled WGS sequence"/>
</dbReference>
<evidence type="ECO:0000313" key="3">
    <source>
        <dbReference type="Proteomes" id="UP000469452"/>
    </source>
</evidence>
<dbReference type="InterPro" id="IPR019399">
    <property type="entry name" value="Parkin_co-regulated_protein"/>
</dbReference>
<dbReference type="PANTHER" id="PTHR21207">
    <property type="entry name" value="PARKIN COREGULATED GENE PROTEIN PARK2 COREGULATED"/>
    <property type="match status" value="1"/>
</dbReference>
<dbReference type="EMBL" id="VJMI01014698">
    <property type="protein sequence ID" value="KAF0738706.1"/>
    <property type="molecule type" value="Genomic_DNA"/>
</dbReference>
<dbReference type="AlphaFoldDB" id="A0A6A4ZTX5"/>
<comment type="caution">
    <text evidence="2">The sequence shown here is derived from an EMBL/GenBank/DDBJ whole genome shotgun (WGS) entry which is preliminary data.</text>
</comment>
<dbReference type="Pfam" id="PF10274">
    <property type="entry name" value="ParcG"/>
    <property type="match status" value="1"/>
</dbReference>
<feature type="region of interest" description="Disordered" evidence="1">
    <location>
        <begin position="1"/>
        <end position="53"/>
    </location>
</feature>
<evidence type="ECO:0000256" key="1">
    <source>
        <dbReference type="SAM" id="MobiDB-lite"/>
    </source>
</evidence>
<accession>A0A6A4ZTX5</accession>
<name>A0A6A4ZTX5_APHAT</name>